<gene>
    <name evidence="3" type="ORF">Dacsa_2253</name>
</gene>
<dbReference type="SUPFAM" id="SSF53955">
    <property type="entry name" value="Lysozyme-like"/>
    <property type="match status" value="1"/>
</dbReference>
<dbReference type="GO" id="GO:0042597">
    <property type="term" value="C:periplasmic space"/>
    <property type="evidence" value="ECO:0007669"/>
    <property type="project" value="InterPro"/>
</dbReference>
<evidence type="ECO:0000256" key="1">
    <source>
        <dbReference type="ARBA" id="ARBA00022729"/>
    </source>
</evidence>
<dbReference type="AlphaFoldDB" id="K9YVF0"/>
<dbReference type="eggNOG" id="COG1729">
    <property type="taxonomic scope" value="Bacteria"/>
</dbReference>
<dbReference type="PANTHER" id="PTHR37423">
    <property type="entry name" value="SOLUBLE LYTIC MUREIN TRANSGLYCOSYLASE-RELATED"/>
    <property type="match status" value="1"/>
</dbReference>
<dbReference type="EMBL" id="CP003944">
    <property type="protein sequence ID" value="AFZ50869.1"/>
    <property type="molecule type" value="Genomic_DNA"/>
</dbReference>
<evidence type="ECO:0000259" key="2">
    <source>
        <dbReference type="Pfam" id="PF01464"/>
    </source>
</evidence>
<protein>
    <submittedName>
        <fullName evidence="3">Soluble lytic murein transglycosylase-like protein</fullName>
    </submittedName>
</protein>
<dbReference type="Pfam" id="PF13174">
    <property type="entry name" value="TPR_6"/>
    <property type="match status" value="1"/>
</dbReference>
<keyword evidence="4" id="KW-1185">Reference proteome</keyword>
<dbReference type="Pfam" id="PF01464">
    <property type="entry name" value="SLT"/>
    <property type="match status" value="1"/>
</dbReference>
<dbReference type="GO" id="GO:0004553">
    <property type="term" value="F:hydrolase activity, hydrolyzing O-glycosyl compounds"/>
    <property type="evidence" value="ECO:0007669"/>
    <property type="project" value="InterPro"/>
</dbReference>
<keyword evidence="1" id="KW-0732">Signal</keyword>
<dbReference type="Pfam" id="PF13432">
    <property type="entry name" value="TPR_16"/>
    <property type="match status" value="1"/>
</dbReference>
<dbReference type="InterPro" id="IPR008939">
    <property type="entry name" value="Lytic_TGlycosylase_superhlx_U"/>
</dbReference>
<proteinExistence type="predicted"/>
<name>K9YVF0_DACS8</name>
<reference evidence="3" key="1">
    <citation type="submission" date="2012-04" db="EMBL/GenBank/DDBJ databases">
        <title>Finished genome of Dactylococcopsis salina PCC 8305.</title>
        <authorList>
            <consortium name="US DOE Joint Genome Institute"/>
            <person name="Gugger M."/>
            <person name="Coursin T."/>
            <person name="Rippka R."/>
            <person name="Tandeau De Marsac N."/>
            <person name="Huntemann M."/>
            <person name="Wei C.-L."/>
            <person name="Han J."/>
            <person name="Detter J.C."/>
            <person name="Han C."/>
            <person name="Tapia R."/>
            <person name="Daligault H."/>
            <person name="Chen A."/>
            <person name="Krypides N."/>
            <person name="Mavromatis K."/>
            <person name="Markowitz V."/>
            <person name="Szeto E."/>
            <person name="Ivanova N."/>
            <person name="Ovchinnikova G."/>
            <person name="Pagani I."/>
            <person name="Pati A."/>
            <person name="Goodwin L."/>
            <person name="Peters L."/>
            <person name="Pitluck S."/>
            <person name="Woyke T."/>
            <person name="Kerfeld C."/>
        </authorList>
    </citation>
    <scope>NUCLEOTIDE SEQUENCE [LARGE SCALE GENOMIC DNA]</scope>
    <source>
        <strain evidence="3">PCC 8305</strain>
    </source>
</reference>
<dbReference type="CDD" id="cd13401">
    <property type="entry name" value="Slt70-like"/>
    <property type="match status" value="1"/>
</dbReference>
<dbReference type="Gene3D" id="1.10.530.10">
    <property type="match status" value="1"/>
</dbReference>
<dbReference type="PATRIC" id="fig|13035.3.peg.2551"/>
<dbReference type="OrthoDB" id="9815002at2"/>
<dbReference type="STRING" id="13035.Dacsa_2253"/>
<dbReference type="PANTHER" id="PTHR37423:SF5">
    <property type="entry name" value="SOLUBLE LYTIC MUREIN TRANSGLYCOSYLASE"/>
    <property type="match status" value="1"/>
</dbReference>
<evidence type="ECO:0000313" key="4">
    <source>
        <dbReference type="Proteomes" id="UP000010482"/>
    </source>
</evidence>
<feature type="domain" description="Transglycosylase SLT" evidence="2">
    <location>
        <begin position="565"/>
        <end position="677"/>
    </location>
</feature>
<dbReference type="InterPro" id="IPR008258">
    <property type="entry name" value="Transglycosylase_SLT_dom_1"/>
</dbReference>
<dbReference type="KEGG" id="dsl:Dacsa_2253"/>
<dbReference type="eggNOG" id="COG0741">
    <property type="taxonomic scope" value="Bacteria"/>
</dbReference>
<dbReference type="SUPFAM" id="SSF48435">
    <property type="entry name" value="Bacterial muramidases"/>
    <property type="match status" value="1"/>
</dbReference>
<dbReference type="InterPro" id="IPR011990">
    <property type="entry name" value="TPR-like_helical_dom_sf"/>
</dbReference>
<dbReference type="HOGENOM" id="CLU_013746_0_0_3"/>
<dbReference type="Proteomes" id="UP000010482">
    <property type="component" value="Chromosome"/>
</dbReference>
<sequence>MKARSRQVVFGLISLTLVGVTTVWVAQSREEILPFAIETRKKVVETDKDRPSEVFPLIALSPLERQKQLETIAERGHQLDQNRARYLLATTALEAKKPDSALSALKGLETDYSLLEGQILLKRAKAYEMKGKTAQAREIWYNLTQEQSNPAIVGEAVYHLGRYNSQEWETLVKQFPAHPRTHEVIRERLKENPDQPDLMKILIDQTPEAEGMGEWRDRLVNNYRSQLSPEDWEAIAVGYWETWEYRKAGNAYGNAPKTPENVYRYGRGLQVSGETRRAKTIYLELLNSFPDAEITGLGLRRLAGMVSRNDALFYLDRAIDEFPKEAPEALISKAKLLEAARSPQAAQQARDSLLENYSQSDAAAAYRWERVEKYAQQGELDEAIEWAQTITQENNNSSLAAKAGFWAGKWLQQQGDTAAAEKQFRQTFSQHPQSYYAWRSAVHLGLPVGDFESIRNQSPRVVKPAARPLLPSGSDQLKELYQLGEDNWVWKLWQTETANQTALSVEEQFTEGVIKLTQGRYLKGISQISSLQFRDQPEDYSRWQSLREKPMYWHSLFPFPYNESILNWSEKRELNPLLTISLIRQESRFEKDISSVAGARGLMQIMPATGKWVAGKINLSDYSLSDPEDNIQLGTWYLDYTHSRYNNNSMLAVASYNAGPGNVAKWVDRYSLKDADEFVEKIPFPETKGYVEAVFGNYWNYLRLYNPQIQRLMDETTAK</sequence>
<dbReference type="InterPro" id="IPR023346">
    <property type="entry name" value="Lysozyme-like_dom_sf"/>
</dbReference>
<dbReference type="Gene3D" id="1.25.40.10">
    <property type="entry name" value="Tetratricopeptide repeat domain"/>
    <property type="match status" value="3"/>
</dbReference>
<evidence type="ECO:0000313" key="3">
    <source>
        <dbReference type="EMBL" id="AFZ50869.1"/>
    </source>
</evidence>
<accession>K9YVF0</accession>
<dbReference type="InterPro" id="IPR019734">
    <property type="entry name" value="TPR_rpt"/>
</dbReference>
<organism evidence="3 4">
    <name type="scientific">Dactylococcopsis salina (strain PCC 8305)</name>
    <name type="common">Myxobactron salinum</name>
    <dbReference type="NCBI Taxonomy" id="13035"/>
    <lineage>
        <taxon>Bacteria</taxon>
        <taxon>Bacillati</taxon>
        <taxon>Cyanobacteriota</taxon>
        <taxon>Cyanophyceae</taxon>
        <taxon>Nodosilineales</taxon>
        <taxon>Cymatolegaceae</taxon>
        <taxon>Dactylococcopsis</taxon>
    </lineage>
</organism>